<gene>
    <name evidence="2" type="ORF">JYZ213_LOCUS45066</name>
</gene>
<protein>
    <submittedName>
        <fullName evidence="2">Uncharacterized protein</fullName>
    </submittedName>
</protein>
<comment type="caution">
    <text evidence="2">The sequence shown here is derived from an EMBL/GenBank/DDBJ whole genome shotgun (WGS) entry which is preliminary data.</text>
</comment>
<feature type="non-terminal residue" evidence="2">
    <location>
        <position position="1"/>
    </location>
</feature>
<evidence type="ECO:0000313" key="3">
    <source>
        <dbReference type="Proteomes" id="UP000663845"/>
    </source>
</evidence>
<sequence length="233" mass="26449">MASSDSLRQPLIKTEYEPVSSSQKLHLLIQRSVRYSYRQRCCKCCPTVLFELLFPTILIILLLLTRYGINQLAAQTETDDGTLPGTFTQHPCSQNITTPPTSSNDIFTRCFKFPPSYRGSSFGSSEPYEVSNLTIIVFEPDTPDVQELVKLASMRLLTMRCDQTAKVLSKNRNDEEDIRLLQNKTVNTVIVDFSATSDLKHGKNLVYNIMVRIPNTFLKNDPVDMSFVAYKHP</sequence>
<keyword evidence="1" id="KW-0472">Membrane</keyword>
<name>A0A815VFC1_9BILA</name>
<dbReference type="Proteomes" id="UP000663845">
    <property type="component" value="Unassembled WGS sequence"/>
</dbReference>
<proteinExistence type="predicted"/>
<evidence type="ECO:0000313" key="2">
    <source>
        <dbReference type="EMBL" id="CAF1529708.1"/>
    </source>
</evidence>
<dbReference type="AlphaFoldDB" id="A0A815VFC1"/>
<keyword evidence="1" id="KW-1133">Transmembrane helix</keyword>
<evidence type="ECO:0000256" key="1">
    <source>
        <dbReference type="SAM" id="Phobius"/>
    </source>
</evidence>
<accession>A0A815VFC1</accession>
<feature type="transmembrane region" description="Helical" evidence="1">
    <location>
        <begin position="48"/>
        <end position="69"/>
    </location>
</feature>
<organism evidence="2 3">
    <name type="scientific">Adineta steineri</name>
    <dbReference type="NCBI Taxonomy" id="433720"/>
    <lineage>
        <taxon>Eukaryota</taxon>
        <taxon>Metazoa</taxon>
        <taxon>Spiralia</taxon>
        <taxon>Gnathifera</taxon>
        <taxon>Rotifera</taxon>
        <taxon>Eurotatoria</taxon>
        <taxon>Bdelloidea</taxon>
        <taxon>Adinetida</taxon>
        <taxon>Adinetidae</taxon>
        <taxon>Adineta</taxon>
    </lineage>
</organism>
<dbReference type="EMBL" id="CAJNOG010003339">
    <property type="protein sequence ID" value="CAF1529708.1"/>
    <property type="molecule type" value="Genomic_DNA"/>
</dbReference>
<reference evidence="2" key="1">
    <citation type="submission" date="2021-02" db="EMBL/GenBank/DDBJ databases">
        <authorList>
            <person name="Nowell W R."/>
        </authorList>
    </citation>
    <scope>NUCLEOTIDE SEQUENCE</scope>
</reference>
<keyword evidence="1" id="KW-0812">Transmembrane</keyword>